<dbReference type="Pfam" id="PF01894">
    <property type="entry name" value="YjbQ"/>
    <property type="match status" value="1"/>
</dbReference>
<dbReference type="SUPFAM" id="SSF111038">
    <property type="entry name" value="YjbQ-like"/>
    <property type="match status" value="1"/>
</dbReference>
<name>A0A0F9RI19_9ZZZZ</name>
<evidence type="ECO:0008006" key="3">
    <source>
        <dbReference type="Google" id="ProtNLM"/>
    </source>
</evidence>
<evidence type="ECO:0000256" key="1">
    <source>
        <dbReference type="ARBA" id="ARBA00005534"/>
    </source>
</evidence>
<dbReference type="AlphaFoldDB" id="A0A0F9RI19"/>
<proteinExistence type="inferred from homology"/>
<sequence length="140" mass="15869">MTVNFQSFQLKSNAYCDVINITNNVQNSINTSGITDGIVNVHIAGSTGAISTTEYEPGLVDHDIKNLLEKLIPYEKNYAHHKTWHDYNGAGHLRSFLIKSSQTFPFRNQKLILGTWQQIIFIECDEKSRSRTIHCTIIGE</sequence>
<dbReference type="InterPro" id="IPR035917">
    <property type="entry name" value="YjbQ-like_sf"/>
</dbReference>
<reference evidence="2" key="1">
    <citation type="journal article" date="2015" name="Nature">
        <title>Complex archaea that bridge the gap between prokaryotes and eukaryotes.</title>
        <authorList>
            <person name="Spang A."/>
            <person name="Saw J.H."/>
            <person name="Jorgensen S.L."/>
            <person name="Zaremba-Niedzwiedzka K."/>
            <person name="Martijn J."/>
            <person name="Lind A.E."/>
            <person name="van Eijk R."/>
            <person name="Schleper C."/>
            <person name="Guy L."/>
            <person name="Ettema T.J."/>
        </authorList>
    </citation>
    <scope>NUCLEOTIDE SEQUENCE</scope>
</reference>
<dbReference type="PANTHER" id="PTHR30615:SF8">
    <property type="entry name" value="UPF0047 PROTEIN C4A8.02C"/>
    <property type="match status" value="1"/>
</dbReference>
<evidence type="ECO:0000313" key="2">
    <source>
        <dbReference type="EMBL" id="KKN56150.1"/>
    </source>
</evidence>
<dbReference type="PANTHER" id="PTHR30615">
    <property type="entry name" value="UNCHARACTERIZED PROTEIN YJBQ-RELATED"/>
    <property type="match status" value="1"/>
</dbReference>
<protein>
    <recommendedName>
        <fullName evidence="3">Secondary thiamine-phosphate synthase enzyme</fullName>
    </recommendedName>
</protein>
<comment type="similarity">
    <text evidence="1">Belongs to the UPF0047 family.</text>
</comment>
<dbReference type="NCBIfam" id="TIGR00149">
    <property type="entry name" value="TIGR00149_YjbQ"/>
    <property type="match status" value="1"/>
</dbReference>
<dbReference type="EMBL" id="LAZR01000855">
    <property type="protein sequence ID" value="KKN56150.1"/>
    <property type="molecule type" value="Genomic_DNA"/>
</dbReference>
<accession>A0A0F9RI19</accession>
<comment type="caution">
    <text evidence="2">The sequence shown here is derived from an EMBL/GenBank/DDBJ whole genome shotgun (WGS) entry which is preliminary data.</text>
</comment>
<dbReference type="PIRSF" id="PIRSF004681">
    <property type="entry name" value="UCP004681"/>
    <property type="match status" value="1"/>
</dbReference>
<dbReference type="Gene3D" id="2.60.120.460">
    <property type="entry name" value="YjbQ-like"/>
    <property type="match status" value="1"/>
</dbReference>
<dbReference type="InterPro" id="IPR001602">
    <property type="entry name" value="UPF0047_YjbQ-like"/>
</dbReference>
<organism evidence="2">
    <name type="scientific">marine sediment metagenome</name>
    <dbReference type="NCBI Taxonomy" id="412755"/>
    <lineage>
        <taxon>unclassified sequences</taxon>
        <taxon>metagenomes</taxon>
        <taxon>ecological metagenomes</taxon>
    </lineage>
</organism>
<gene>
    <name evidence="2" type="ORF">LCGC14_0574980</name>
</gene>